<dbReference type="SUPFAM" id="SSF53335">
    <property type="entry name" value="S-adenosyl-L-methionine-dependent methyltransferases"/>
    <property type="match status" value="1"/>
</dbReference>
<evidence type="ECO:0000256" key="2">
    <source>
        <dbReference type="ARBA" id="ARBA00022679"/>
    </source>
</evidence>
<sequence length="229" mass="26787">MSVEATNEELREVYENIPKSYDGANRYISFNQDVRWRANLVKTILKYCSSPLLILDVAGGKGELSYVFNKIYGKKTEIILSDYAVNMLKMAIIKDDKVLASFEALPFRDNAFDVVMSSFALHAANNVETVVKEMNRVSKKIVGIIAMGKPENRIKRIYLSIYLRFIMPYIPIFAGGKPKDYKYIYYIYRRLFTNNYYKNIFYKYLDVKVYEEKALNLFYFVVGFKKQKS</sequence>
<dbReference type="GO" id="GO:0008168">
    <property type="term" value="F:methyltransferase activity"/>
    <property type="evidence" value="ECO:0007669"/>
    <property type="project" value="UniProtKB-KW"/>
</dbReference>
<evidence type="ECO:0000313" key="5">
    <source>
        <dbReference type="Proteomes" id="UP000193404"/>
    </source>
</evidence>
<dbReference type="GO" id="GO:0032259">
    <property type="term" value="P:methylation"/>
    <property type="evidence" value="ECO:0007669"/>
    <property type="project" value="UniProtKB-KW"/>
</dbReference>
<dbReference type="EMBL" id="CP020477">
    <property type="protein sequence ID" value="ARM75322.1"/>
    <property type="molecule type" value="Genomic_DNA"/>
</dbReference>
<dbReference type="InterPro" id="IPR023576">
    <property type="entry name" value="UbiE/COQ5_MeTrFase_CS"/>
</dbReference>
<gene>
    <name evidence="4" type="ORF">B6F84_04260</name>
</gene>
<dbReference type="GeneID" id="41590106"/>
<name>A0A1W6JYK8_9CREN</name>
<dbReference type="PROSITE" id="PS01183">
    <property type="entry name" value="UBIE_1"/>
    <property type="match status" value="1"/>
</dbReference>
<proteinExistence type="predicted"/>
<dbReference type="AlphaFoldDB" id="A0A1W6JYK8"/>
<evidence type="ECO:0008006" key="6">
    <source>
        <dbReference type="Google" id="ProtNLM"/>
    </source>
</evidence>
<dbReference type="Proteomes" id="UP000193404">
    <property type="component" value="Chromosome"/>
</dbReference>
<organism evidence="4 5">
    <name type="scientific">Acidianus manzaensis</name>
    <dbReference type="NCBI Taxonomy" id="282676"/>
    <lineage>
        <taxon>Archaea</taxon>
        <taxon>Thermoproteota</taxon>
        <taxon>Thermoprotei</taxon>
        <taxon>Sulfolobales</taxon>
        <taxon>Sulfolobaceae</taxon>
        <taxon>Acidianus</taxon>
    </lineage>
</organism>
<dbReference type="Pfam" id="PF01209">
    <property type="entry name" value="Ubie_methyltran"/>
    <property type="match status" value="1"/>
</dbReference>
<keyword evidence="2" id="KW-0808">Transferase</keyword>
<evidence type="ECO:0000313" key="4">
    <source>
        <dbReference type="EMBL" id="ARM75322.1"/>
    </source>
</evidence>
<dbReference type="OrthoDB" id="30774at2157"/>
<dbReference type="InterPro" id="IPR029063">
    <property type="entry name" value="SAM-dependent_MTases_sf"/>
</dbReference>
<keyword evidence="5" id="KW-1185">Reference proteome</keyword>
<keyword evidence="3" id="KW-0949">S-adenosyl-L-methionine</keyword>
<dbReference type="PANTHER" id="PTHR43591:SF24">
    <property type="entry name" value="2-METHOXY-6-POLYPRENYL-1,4-BENZOQUINOL METHYLASE, MITOCHONDRIAL"/>
    <property type="match status" value="1"/>
</dbReference>
<dbReference type="RefSeq" id="WP_148691084.1">
    <property type="nucleotide sequence ID" value="NZ_CP020477.1"/>
</dbReference>
<dbReference type="Gene3D" id="3.40.50.150">
    <property type="entry name" value="Vaccinia Virus protein VP39"/>
    <property type="match status" value="1"/>
</dbReference>
<dbReference type="KEGG" id="aman:B6F84_04260"/>
<dbReference type="NCBIfam" id="NF004452">
    <property type="entry name" value="PRK05785.1"/>
    <property type="match status" value="1"/>
</dbReference>
<accession>A0A1W6JYK8</accession>
<keyword evidence="1" id="KW-0489">Methyltransferase</keyword>
<dbReference type="STRING" id="282676.B6F84_04260"/>
<protein>
    <recommendedName>
        <fullName evidence="6">Methyltransferase type 11</fullName>
    </recommendedName>
</protein>
<dbReference type="CDD" id="cd02440">
    <property type="entry name" value="AdoMet_MTases"/>
    <property type="match status" value="1"/>
</dbReference>
<reference evidence="4 5" key="1">
    <citation type="submission" date="2017-03" db="EMBL/GenBank/DDBJ databases">
        <title>Sulfur activation and transportation mechanism of thermophilic Archaea Acidianus manzaensis YN-25.</title>
        <authorList>
            <person name="Ma Y."/>
            <person name="Yang Y."/>
            <person name="Xia J."/>
        </authorList>
    </citation>
    <scope>NUCLEOTIDE SEQUENCE [LARGE SCALE GENOMIC DNA]</scope>
    <source>
        <strain evidence="4 5">YN-25</strain>
    </source>
</reference>
<evidence type="ECO:0000256" key="3">
    <source>
        <dbReference type="ARBA" id="ARBA00022691"/>
    </source>
</evidence>
<evidence type="ECO:0000256" key="1">
    <source>
        <dbReference type="ARBA" id="ARBA00022603"/>
    </source>
</evidence>
<dbReference type="PANTHER" id="PTHR43591">
    <property type="entry name" value="METHYLTRANSFERASE"/>
    <property type="match status" value="1"/>
</dbReference>